<dbReference type="AlphaFoldDB" id="A0A562LM04"/>
<reference evidence="2 3" key="1">
    <citation type="journal article" date="2015" name="Stand. Genomic Sci.">
        <title>Genomic Encyclopedia of Bacterial and Archaeal Type Strains, Phase III: the genomes of soil and plant-associated and newly described type strains.</title>
        <authorList>
            <person name="Whitman W.B."/>
            <person name="Woyke T."/>
            <person name="Klenk H.P."/>
            <person name="Zhou Y."/>
            <person name="Lilburn T.G."/>
            <person name="Beck B.J."/>
            <person name="De Vos P."/>
            <person name="Vandamme P."/>
            <person name="Eisen J.A."/>
            <person name="Garrity G."/>
            <person name="Hugenholtz P."/>
            <person name="Kyrpides N.C."/>
        </authorList>
    </citation>
    <scope>NUCLEOTIDE SEQUENCE [LARGE SCALE GENOMIC DNA]</scope>
    <source>
        <strain evidence="2 3">CGMCC 1.10947</strain>
    </source>
</reference>
<protein>
    <recommendedName>
        <fullName evidence="4">CsbD-like protein</fullName>
    </recommendedName>
</protein>
<evidence type="ECO:0000256" key="1">
    <source>
        <dbReference type="SAM" id="MobiDB-lite"/>
    </source>
</evidence>
<evidence type="ECO:0008006" key="4">
    <source>
        <dbReference type="Google" id="ProtNLM"/>
    </source>
</evidence>
<name>A0A562LM04_9BRAD</name>
<feature type="compositionally biased region" description="Basic residues" evidence="1">
    <location>
        <begin position="1"/>
        <end position="13"/>
    </location>
</feature>
<dbReference type="RefSeq" id="WP_145629896.1">
    <property type="nucleotide sequence ID" value="NZ_CP088014.1"/>
</dbReference>
<feature type="region of interest" description="Disordered" evidence="1">
    <location>
        <begin position="1"/>
        <end position="59"/>
    </location>
</feature>
<dbReference type="EMBL" id="VLKL01000003">
    <property type="protein sequence ID" value="TWI08633.1"/>
    <property type="molecule type" value="Genomic_DNA"/>
</dbReference>
<dbReference type="OrthoDB" id="8243992at2"/>
<dbReference type="SUPFAM" id="SSF69047">
    <property type="entry name" value="Hypothetical protein YjbJ"/>
    <property type="match status" value="1"/>
</dbReference>
<gene>
    <name evidence="2" type="ORF">IQ17_01454</name>
</gene>
<proteinExistence type="predicted"/>
<dbReference type="InterPro" id="IPR036629">
    <property type="entry name" value="YjbJ_sf"/>
</dbReference>
<accession>A0A562LM04</accession>
<organism evidence="2 3">
    <name type="scientific">Bradyrhizobium daqingense</name>
    <dbReference type="NCBI Taxonomy" id="993502"/>
    <lineage>
        <taxon>Bacteria</taxon>
        <taxon>Pseudomonadati</taxon>
        <taxon>Pseudomonadota</taxon>
        <taxon>Alphaproteobacteria</taxon>
        <taxon>Hyphomicrobiales</taxon>
        <taxon>Nitrobacteraceae</taxon>
        <taxon>Bradyrhizobium</taxon>
    </lineage>
</organism>
<dbReference type="Proteomes" id="UP000317176">
    <property type="component" value="Unassembled WGS sequence"/>
</dbReference>
<keyword evidence="3" id="KW-1185">Reference proteome</keyword>
<sequence>MSKTKGLRQRIVGKAKQAVGEIIGDQELHEDGKAEAERSREEQDKPSELNPLKKLNQLT</sequence>
<evidence type="ECO:0000313" key="2">
    <source>
        <dbReference type="EMBL" id="TWI08633.1"/>
    </source>
</evidence>
<comment type="caution">
    <text evidence="2">The sequence shown here is derived from an EMBL/GenBank/DDBJ whole genome shotgun (WGS) entry which is preliminary data.</text>
</comment>
<feature type="compositionally biased region" description="Basic and acidic residues" evidence="1">
    <location>
        <begin position="26"/>
        <end position="47"/>
    </location>
</feature>
<evidence type="ECO:0000313" key="3">
    <source>
        <dbReference type="Proteomes" id="UP000317176"/>
    </source>
</evidence>